<sequence length="430" mass="47877">MNRIFTHNLSWKIGSLVLAAILWVFVINSQNPTQPQEIRNIPIVIKGLDELESKGFVLKNQDKIKDQKFKAVIRGPRLQVDKVLANKSLIKATLDLTPYINELTVDSIINVAEYTVTVSLEGVSVISTAPEVTSVILEKEKSVEKKITYRKIGEPKNGYMDLAPIITPNTVVLSGAQSDIDNIKEVSVEINIDKFSQDYLIDRVPIKVYDAEGKEIANLKKSVQLVDVKLPIGKTKTVPLEATFTGTLPTDYVHTNTLISPKEITIVGKEELVDQIEKIELKPISLDNLIQTSIIKTEIVLPKGIEYIDAIDKQVDVTLEIKKENTYPFDVSTTGMQIEVIGMNETLGYELLTHQISIILKATAEELVTFDTAGITGKLDLTGLDEGDYTIPIELTVPENFVIMNKPINVDIRLTRIVEVSQEEAIEEAE</sequence>
<comment type="caution">
    <text evidence="1">The sequence shown here is derived from an EMBL/GenBank/DDBJ whole genome shotgun (WGS) entry which is preliminary data.</text>
</comment>
<keyword evidence="2" id="KW-1185">Reference proteome</keyword>
<gene>
    <name evidence="1" type="ORF">CS063_05780</name>
</gene>
<dbReference type="Proteomes" id="UP000224460">
    <property type="component" value="Unassembled WGS sequence"/>
</dbReference>
<accession>A0AC61DEU2</accession>
<evidence type="ECO:0000313" key="2">
    <source>
        <dbReference type="Proteomes" id="UP000224460"/>
    </source>
</evidence>
<reference evidence="1" key="1">
    <citation type="submission" date="2017-10" db="EMBL/GenBank/DDBJ databases">
        <title>Genome sequence of cellulolytic Lachnospiraceae bacterium XHS1971 isolated from hotspring sediment.</title>
        <authorList>
            <person name="Vasudevan G."/>
            <person name="Joshi A.J."/>
            <person name="Hivarkar S."/>
            <person name="Lanjekar V.B."/>
            <person name="Dhakephalkar P.K."/>
            <person name="Dagar S."/>
        </authorList>
    </citation>
    <scope>NUCLEOTIDE SEQUENCE</scope>
    <source>
        <strain evidence="1">XHS1971</strain>
    </source>
</reference>
<proteinExistence type="predicted"/>
<name>A0AC61DEU2_9FIRM</name>
<evidence type="ECO:0000313" key="1">
    <source>
        <dbReference type="EMBL" id="PHV71201.1"/>
    </source>
</evidence>
<protein>
    <submittedName>
        <fullName evidence="1">Uncharacterized protein</fullName>
    </submittedName>
</protein>
<dbReference type="EMBL" id="PEDL01000004">
    <property type="protein sequence ID" value="PHV71201.1"/>
    <property type="molecule type" value="Genomic_DNA"/>
</dbReference>
<organism evidence="1 2">
    <name type="scientific">Sporanaerobium hydrogeniformans</name>
    <dbReference type="NCBI Taxonomy" id="3072179"/>
    <lineage>
        <taxon>Bacteria</taxon>
        <taxon>Bacillati</taxon>
        <taxon>Bacillota</taxon>
        <taxon>Clostridia</taxon>
        <taxon>Lachnospirales</taxon>
        <taxon>Lachnospiraceae</taxon>
        <taxon>Sporanaerobium</taxon>
    </lineage>
</organism>